<reference evidence="2" key="1">
    <citation type="submission" date="2023-03" db="EMBL/GenBank/DDBJ databases">
        <title>Parabacteroides distasonis, a bacteria resistant against UC.</title>
        <authorList>
            <person name="Dai W."/>
        </authorList>
    </citation>
    <scope>NUCLEOTIDE SEQUENCE</scope>
    <source>
        <strain evidence="2">F1-28</strain>
    </source>
</reference>
<sequence length="138" mass="16181">MNRIVLDTNCLLISLSRRGHYYAVWKDFFAEKYVLCYTNEILTEYEEILTLKMSREIAQNIIKAIITRKNTLRLDAHFRFNLIQADVDDNKFVDCAIAANASYIVSQDHHFDILKTIEFPKVELIDIDTFMALLDNEL</sequence>
<dbReference type="PANTHER" id="PTHR34610">
    <property type="entry name" value="SSL7007 PROTEIN"/>
    <property type="match status" value="1"/>
</dbReference>
<organism evidence="2 3">
    <name type="scientific">Parabacteroides distasonis</name>
    <dbReference type="NCBI Taxonomy" id="823"/>
    <lineage>
        <taxon>Bacteria</taxon>
        <taxon>Pseudomonadati</taxon>
        <taxon>Bacteroidota</taxon>
        <taxon>Bacteroidia</taxon>
        <taxon>Bacteroidales</taxon>
        <taxon>Tannerellaceae</taxon>
        <taxon>Parabacteroides</taxon>
    </lineage>
</organism>
<dbReference type="InterPro" id="IPR002850">
    <property type="entry name" value="PIN_toxin-like"/>
</dbReference>
<dbReference type="RefSeq" id="WP_122144602.1">
    <property type="nucleotide sequence ID" value="NZ_CP120353.1"/>
</dbReference>
<protein>
    <submittedName>
        <fullName evidence="2">Toxin-antitoxin system toxin component, PIN family</fullName>
    </submittedName>
</protein>
<proteinExistence type="predicted"/>
<evidence type="ECO:0000259" key="1">
    <source>
        <dbReference type="Pfam" id="PF13470"/>
    </source>
</evidence>
<dbReference type="EMBL" id="CP120353">
    <property type="protein sequence ID" value="WET62615.1"/>
    <property type="molecule type" value="Genomic_DNA"/>
</dbReference>
<gene>
    <name evidence="2" type="ORF">P2T59_12960</name>
</gene>
<evidence type="ECO:0000313" key="2">
    <source>
        <dbReference type="EMBL" id="WET62615.1"/>
    </source>
</evidence>
<dbReference type="PANTHER" id="PTHR34610:SF3">
    <property type="entry name" value="SSL7007 PROTEIN"/>
    <property type="match status" value="1"/>
</dbReference>
<dbReference type="AlphaFoldDB" id="A0AAX3QN86"/>
<dbReference type="NCBIfam" id="TIGR00305">
    <property type="entry name" value="putative toxin-antitoxin system toxin component, PIN family"/>
    <property type="match status" value="1"/>
</dbReference>
<dbReference type="InterPro" id="IPR002716">
    <property type="entry name" value="PIN_dom"/>
</dbReference>
<name>A0AAX3QN86_PARDI</name>
<dbReference type="Gene3D" id="3.40.50.1010">
    <property type="entry name" value="5'-nuclease"/>
    <property type="match status" value="1"/>
</dbReference>
<dbReference type="Proteomes" id="UP001221009">
    <property type="component" value="Chromosome"/>
</dbReference>
<accession>A0AAX3QN86</accession>
<dbReference type="Pfam" id="PF13470">
    <property type="entry name" value="PIN_3"/>
    <property type="match status" value="1"/>
</dbReference>
<dbReference type="SUPFAM" id="SSF88723">
    <property type="entry name" value="PIN domain-like"/>
    <property type="match status" value="1"/>
</dbReference>
<evidence type="ECO:0000313" key="3">
    <source>
        <dbReference type="Proteomes" id="UP001221009"/>
    </source>
</evidence>
<dbReference type="InterPro" id="IPR029060">
    <property type="entry name" value="PIN-like_dom_sf"/>
</dbReference>
<feature type="domain" description="PIN" evidence="1">
    <location>
        <begin position="3"/>
        <end position="110"/>
    </location>
</feature>